<evidence type="ECO:0000256" key="6">
    <source>
        <dbReference type="PIRSR" id="PIRSR001430-2"/>
    </source>
</evidence>
<dbReference type="GO" id="GO:0031119">
    <property type="term" value="P:tRNA pseudouridine synthesis"/>
    <property type="evidence" value="ECO:0007669"/>
    <property type="project" value="UniProtKB-UniRule"/>
</dbReference>
<comment type="similarity">
    <text evidence="1 4 7">Belongs to the tRNA pseudouridine synthase TruA family.</text>
</comment>
<proteinExistence type="inferred from homology"/>
<dbReference type="SUPFAM" id="SSF55120">
    <property type="entry name" value="Pseudouridine synthase"/>
    <property type="match status" value="1"/>
</dbReference>
<evidence type="ECO:0000256" key="2">
    <source>
        <dbReference type="ARBA" id="ARBA00022694"/>
    </source>
</evidence>
<comment type="caution">
    <text evidence="9">The sequence shown here is derived from an EMBL/GenBank/DDBJ whole genome shotgun (WGS) entry which is preliminary data.</text>
</comment>
<sequence>MRYIIRFSYSGAGFFGWQRQREARSVQGEIERALSLFLGEEITVTGAGRTDSGVNAVNCIAHFEMPDRKPVPEPAHFIYKINAILPKGIAIHEARPVQDDFHARFSAVSREYRYFLHRKKDPFMDNFSWYCRYPLDISKMNIAARYLIGRHDFRCFEKTGGNNLTSICNITAASWEYWIPPHVSMMGYDHEEGDFLVFTIRADRFLRNMVRAIVGTLVDIGRGRHEPEWVRSLVEDGTRQDAGESVPGNALFLDKVEYPADK</sequence>
<protein>
    <recommendedName>
        <fullName evidence="4">tRNA pseudouridine synthase A</fullName>
        <ecNumber evidence="4">5.4.99.12</ecNumber>
    </recommendedName>
    <alternativeName>
        <fullName evidence="4">tRNA pseudouridine(38-40) synthase</fullName>
    </alternativeName>
    <alternativeName>
        <fullName evidence="4">tRNA pseudouridylate synthase I</fullName>
    </alternativeName>
    <alternativeName>
        <fullName evidence="4">tRNA-uridine isomerase I</fullName>
    </alternativeName>
</protein>
<dbReference type="Gene3D" id="3.30.70.580">
    <property type="entry name" value="Pseudouridine synthase I, catalytic domain, N-terminal subdomain"/>
    <property type="match status" value="1"/>
</dbReference>
<name>A0A9D9J4F3_9BACT</name>
<dbReference type="Gene3D" id="3.30.70.660">
    <property type="entry name" value="Pseudouridine synthase I, catalytic domain, C-terminal subdomain"/>
    <property type="match status" value="1"/>
</dbReference>
<accession>A0A9D9J4F3</accession>
<evidence type="ECO:0000256" key="4">
    <source>
        <dbReference type="HAMAP-Rule" id="MF_00171"/>
    </source>
</evidence>
<reference evidence="9" key="2">
    <citation type="journal article" date="2021" name="PeerJ">
        <title>Extensive microbial diversity within the chicken gut microbiome revealed by metagenomics and culture.</title>
        <authorList>
            <person name="Gilroy R."/>
            <person name="Ravi A."/>
            <person name="Getino M."/>
            <person name="Pursley I."/>
            <person name="Horton D.L."/>
            <person name="Alikhan N.F."/>
            <person name="Baker D."/>
            <person name="Gharbi K."/>
            <person name="Hall N."/>
            <person name="Watson M."/>
            <person name="Adriaenssens E.M."/>
            <person name="Foster-Nyarko E."/>
            <person name="Jarju S."/>
            <person name="Secka A."/>
            <person name="Antonio M."/>
            <person name="Oren A."/>
            <person name="Chaudhuri R.R."/>
            <person name="La Ragione R."/>
            <person name="Hildebrand F."/>
            <person name="Pallen M.J."/>
        </authorList>
    </citation>
    <scope>NUCLEOTIDE SEQUENCE</scope>
    <source>
        <strain evidence="9">B2-16538</strain>
    </source>
</reference>
<gene>
    <name evidence="4 9" type="primary">truA</name>
    <name evidence="9" type="ORF">IAB78_04670</name>
</gene>
<organism evidence="9 10">
    <name type="scientific">Candidatus Cryptobacteroides excrementavium</name>
    <dbReference type="NCBI Taxonomy" id="2840759"/>
    <lineage>
        <taxon>Bacteria</taxon>
        <taxon>Pseudomonadati</taxon>
        <taxon>Bacteroidota</taxon>
        <taxon>Bacteroidia</taxon>
        <taxon>Bacteroidales</taxon>
        <taxon>Candidatus Cryptobacteroides</taxon>
    </lineage>
</organism>
<dbReference type="EMBL" id="JADILX010000078">
    <property type="protein sequence ID" value="MBO8485697.1"/>
    <property type="molecule type" value="Genomic_DNA"/>
</dbReference>
<feature type="domain" description="Pseudouridine synthase I TruA alpha/beta" evidence="8">
    <location>
        <begin position="8"/>
        <end position="105"/>
    </location>
</feature>
<dbReference type="PANTHER" id="PTHR11142">
    <property type="entry name" value="PSEUDOURIDYLATE SYNTHASE"/>
    <property type="match status" value="1"/>
</dbReference>
<dbReference type="InterPro" id="IPR020094">
    <property type="entry name" value="TruA/RsuA/RluB/E/F_N"/>
</dbReference>
<evidence type="ECO:0000256" key="5">
    <source>
        <dbReference type="PIRSR" id="PIRSR001430-1"/>
    </source>
</evidence>
<reference evidence="9" key="1">
    <citation type="submission" date="2020-10" db="EMBL/GenBank/DDBJ databases">
        <authorList>
            <person name="Gilroy R."/>
        </authorList>
    </citation>
    <scope>NUCLEOTIDE SEQUENCE</scope>
    <source>
        <strain evidence="9">B2-16538</strain>
    </source>
</reference>
<comment type="function">
    <text evidence="4">Formation of pseudouridine at positions 38, 39 and 40 in the anticodon stem and loop of transfer RNAs.</text>
</comment>
<feature type="active site" description="Nucleophile" evidence="4 5">
    <location>
        <position position="51"/>
    </location>
</feature>
<dbReference type="FunFam" id="3.30.70.580:FF:000001">
    <property type="entry name" value="tRNA pseudouridine synthase A"/>
    <property type="match status" value="1"/>
</dbReference>
<dbReference type="GO" id="GO:0160147">
    <property type="term" value="F:tRNA pseudouridine(38-40) synthase activity"/>
    <property type="evidence" value="ECO:0007669"/>
    <property type="project" value="UniProtKB-EC"/>
</dbReference>
<comment type="catalytic activity">
    <reaction evidence="4 7">
        <text>uridine(38/39/40) in tRNA = pseudouridine(38/39/40) in tRNA</text>
        <dbReference type="Rhea" id="RHEA:22376"/>
        <dbReference type="Rhea" id="RHEA-COMP:10085"/>
        <dbReference type="Rhea" id="RHEA-COMP:10087"/>
        <dbReference type="ChEBI" id="CHEBI:65314"/>
        <dbReference type="ChEBI" id="CHEBI:65315"/>
        <dbReference type="EC" id="5.4.99.12"/>
    </reaction>
</comment>
<dbReference type="NCBIfam" id="TIGR00071">
    <property type="entry name" value="hisT_truA"/>
    <property type="match status" value="1"/>
</dbReference>
<dbReference type="AlphaFoldDB" id="A0A9D9J4F3"/>
<evidence type="ECO:0000313" key="10">
    <source>
        <dbReference type="Proteomes" id="UP000823750"/>
    </source>
</evidence>
<feature type="binding site" evidence="4 6">
    <location>
        <position position="112"/>
    </location>
    <ligand>
        <name>substrate</name>
    </ligand>
</feature>
<keyword evidence="2 4" id="KW-0819">tRNA processing</keyword>
<dbReference type="PIRSF" id="PIRSF001430">
    <property type="entry name" value="tRNA_psdUrid_synth"/>
    <property type="match status" value="1"/>
</dbReference>
<dbReference type="CDD" id="cd02570">
    <property type="entry name" value="PseudoU_synth_EcTruA"/>
    <property type="match status" value="1"/>
</dbReference>
<dbReference type="PANTHER" id="PTHR11142:SF0">
    <property type="entry name" value="TRNA PSEUDOURIDINE SYNTHASE-LIKE 1"/>
    <property type="match status" value="1"/>
</dbReference>
<keyword evidence="3 4" id="KW-0413">Isomerase</keyword>
<evidence type="ECO:0000313" key="9">
    <source>
        <dbReference type="EMBL" id="MBO8485697.1"/>
    </source>
</evidence>
<feature type="domain" description="Pseudouridine synthase I TruA alpha/beta" evidence="8">
    <location>
        <begin position="143"/>
        <end position="259"/>
    </location>
</feature>
<comment type="subunit">
    <text evidence="4">Homodimer.</text>
</comment>
<comment type="caution">
    <text evidence="4">Lacks conserved residue(s) required for the propagation of feature annotation.</text>
</comment>
<dbReference type="InterPro" id="IPR020103">
    <property type="entry name" value="PsdUridine_synth_cat_dom_sf"/>
</dbReference>
<dbReference type="InterPro" id="IPR001406">
    <property type="entry name" value="PsdUridine_synth_TruA"/>
</dbReference>
<dbReference type="InterPro" id="IPR020095">
    <property type="entry name" value="PsdUridine_synth_TruA_C"/>
</dbReference>
<evidence type="ECO:0000256" key="7">
    <source>
        <dbReference type="RuleBase" id="RU003792"/>
    </source>
</evidence>
<dbReference type="Proteomes" id="UP000823750">
    <property type="component" value="Unassembled WGS sequence"/>
</dbReference>
<evidence type="ECO:0000259" key="8">
    <source>
        <dbReference type="Pfam" id="PF01416"/>
    </source>
</evidence>
<dbReference type="EC" id="5.4.99.12" evidence="4"/>
<dbReference type="HAMAP" id="MF_00171">
    <property type="entry name" value="TruA"/>
    <property type="match status" value="1"/>
</dbReference>
<dbReference type="GO" id="GO:0003723">
    <property type="term" value="F:RNA binding"/>
    <property type="evidence" value="ECO:0007669"/>
    <property type="project" value="InterPro"/>
</dbReference>
<evidence type="ECO:0000256" key="1">
    <source>
        <dbReference type="ARBA" id="ARBA00009375"/>
    </source>
</evidence>
<dbReference type="Pfam" id="PF01416">
    <property type="entry name" value="PseudoU_synth_1"/>
    <property type="match status" value="2"/>
</dbReference>
<dbReference type="InterPro" id="IPR020097">
    <property type="entry name" value="PsdUridine_synth_TruA_a/b_dom"/>
</dbReference>
<evidence type="ECO:0000256" key="3">
    <source>
        <dbReference type="ARBA" id="ARBA00023235"/>
    </source>
</evidence>